<dbReference type="AlphaFoldDB" id="A0AAE4K465"/>
<accession>A0AAE4K465</accession>
<organism evidence="1 2">
    <name type="scientific">Actinomyces oris</name>
    <dbReference type="NCBI Taxonomy" id="544580"/>
    <lineage>
        <taxon>Bacteria</taxon>
        <taxon>Bacillati</taxon>
        <taxon>Actinomycetota</taxon>
        <taxon>Actinomycetes</taxon>
        <taxon>Actinomycetales</taxon>
        <taxon>Actinomycetaceae</taxon>
        <taxon>Actinomyces</taxon>
    </lineage>
</organism>
<evidence type="ECO:0000313" key="1">
    <source>
        <dbReference type="EMBL" id="MDT0249728.1"/>
    </source>
</evidence>
<reference evidence="1" key="1">
    <citation type="submission" date="2022-06" db="EMBL/GenBank/DDBJ databases">
        <title>Draft Genome Sequences of Three Actinomyces oris Strains, Isolated from Healthy Human Feces.</title>
        <authorList>
            <person name="Ye Y."/>
            <person name="Liu C."/>
            <person name="Zhao J."/>
            <person name="Xu J."/>
            <person name="Huang H."/>
            <person name="Wang B."/>
            <person name="Wei J."/>
            <person name="Jing X."/>
        </authorList>
    </citation>
    <scope>NUCLEOTIDE SEQUENCE</scope>
    <source>
        <strain evidence="1">CNGBCC1803368</strain>
    </source>
</reference>
<proteinExistence type="predicted"/>
<dbReference type="Proteomes" id="UP001180729">
    <property type="component" value="Unassembled WGS sequence"/>
</dbReference>
<gene>
    <name evidence="1" type="ORF">RMW62_11605</name>
</gene>
<protein>
    <submittedName>
        <fullName evidence="1">Uncharacterized protein</fullName>
    </submittedName>
</protein>
<evidence type="ECO:0000313" key="2">
    <source>
        <dbReference type="Proteomes" id="UP001180729"/>
    </source>
</evidence>
<sequence>MRDFLAKRGTPASIKEIRKGVEPVVGVCPDSSYRSALQDERVFIRVSRGVFTLNV</sequence>
<name>A0AAE4K465_9ACTO</name>
<comment type="caution">
    <text evidence="1">The sequence shown here is derived from an EMBL/GenBank/DDBJ whole genome shotgun (WGS) entry which is preliminary data.</text>
</comment>
<dbReference type="EMBL" id="JAMZMH010000016">
    <property type="protein sequence ID" value="MDT0249728.1"/>
    <property type="molecule type" value="Genomic_DNA"/>
</dbReference>
<dbReference type="RefSeq" id="WP_176713478.1">
    <property type="nucleotide sequence ID" value="NZ_CAURQM010000006.1"/>
</dbReference>